<protein>
    <recommendedName>
        <fullName evidence="7">Aspartate aminotransferase</fullName>
        <ecNumber evidence="7">2.6.1.1</ecNumber>
    </recommendedName>
</protein>
<comment type="miscellaneous">
    <text evidence="7">In eukaryotes there are cytoplasmic, mitochondrial and chloroplastic isozymes.</text>
</comment>
<keyword evidence="6" id="KW-0663">Pyridoxal phosphate</keyword>
<dbReference type="InterPro" id="IPR015422">
    <property type="entry name" value="PyrdxlP-dep_Trfase_small"/>
</dbReference>
<gene>
    <name evidence="9" type="ORF">ASPGLDRAFT_122795</name>
</gene>
<dbReference type="Proteomes" id="UP000184300">
    <property type="component" value="Unassembled WGS sequence"/>
</dbReference>
<keyword evidence="10" id="KW-1185">Reference proteome</keyword>
<comment type="cofactor">
    <cofactor evidence="1">
        <name>pyridoxal 5'-phosphate</name>
        <dbReference type="ChEBI" id="CHEBI:597326"/>
    </cofactor>
</comment>
<proteinExistence type="inferred from homology"/>
<dbReference type="NCBIfam" id="NF006719">
    <property type="entry name" value="PRK09257.1"/>
    <property type="match status" value="1"/>
</dbReference>
<comment type="subunit">
    <text evidence="3 7">Homodimer.</text>
</comment>
<dbReference type="InterPro" id="IPR000796">
    <property type="entry name" value="Asp_trans"/>
</dbReference>
<dbReference type="PANTHER" id="PTHR11879">
    <property type="entry name" value="ASPARTATE AMINOTRANSFERASE"/>
    <property type="match status" value="1"/>
</dbReference>
<dbReference type="InterPro" id="IPR015424">
    <property type="entry name" value="PyrdxlP-dep_Trfase"/>
</dbReference>
<evidence type="ECO:0000256" key="2">
    <source>
        <dbReference type="ARBA" id="ARBA00007441"/>
    </source>
</evidence>
<reference evidence="10" key="1">
    <citation type="journal article" date="2017" name="Genome Biol.">
        <title>Comparative genomics reveals high biological diversity and specific adaptations in the industrially and medically important fungal genus Aspergillus.</title>
        <authorList>
            <person name="de Vries R.P."/>
            <person name="Riley R."/>
            <person name="Wiebenga A."/>
            <person name="Aguilar-Osorio G."/>
            <person name="Amillis S."/>
            <person name="Uchima C.A."/>
            <person name="Anderluh G."/>
            <person name="Asadollahi M."/>
            <person name="Askin M."/>
            <person name="Barry K."/>
            <person name="Battaglia E."/>
            <person name="Bayram O."/>
            <person name="Benocci T."/>
            <person name="Braus-Stromeyer S.A."/>
            <person name="Caldana C."/>
            <person name="Canovas D."/>
            <person name="Cerqueira G.C."/>
            <person name="Chen F."/>
            <person name="Chen W."/>
            <person name="Choi C."/>
            <person name="Clum A."/>
            <person name="Dos Santos R.A."/>
            <person name="Damasio A.R."/>
            <person name="Diallinas G."/>
            <person name="Emri T."/>
            <person name="Fekete E."/>
            <person name="Flipphi M."/>
            <person name="Freyberg S."/>
            <person name="Gallo A."/>
            <person name="Gournas C."/>
            <person name="Habgood R."/>
            <person name="Hainaut M."/>
            <person name="Harispe M.L."/>
            <person name="Henrissat B."/>
            <person name="Hilden K.S."/>
            <person name="Hope R."/>
            <person name="Hossain A."/>
            <person name="Karabika E."/>
            <person name="Karaffa L."/>
            <person name="Karanyi Z."/>
            <person name="Krasevec N."/>
            <person name="Kuo A."/>
            <person name="Kusch H."/>
            <person name="LaButti K."/>
            <person name="Lagendijk E.L."/>
            <person name="Lapidus A."/>
            <person name="Levasseur A."/>
            <person name="Lindquist E."/>
            <person name="Lipzen A."/>
            <person name="Logrieco A.F."/>
            <person name="MacCabe A."/>
            <person name="Maekelae M.R."/>
            <person name="Malavazi I."/>
            <person name="Melin P."/>
            <person name="Meyer V."/>
            <person name="Mielnichuk N."/>
            <person name="Miskei M."/>
            <person name="Molnar A.P."/>
            <person name="Mule G."/>
            <person name="Ngan C.Y."/>
            <person name="Orejas M."/>
            <person name="Orosz E."/>
            <person name="Ouedraogo J.P."/>
            <person name="Overkamp K.M."/>
            <person name="Park H.-S."/>
            <person name="Perrone G."/>
            <person name="Piumi F."/>
            <person name="Punt P.J."/>
            <person name="Ram A.F."/>
            <person name="Ramon A."/>
            <person name="Rauscher S."/>
            <person name="Record E."/>
            <person name="Riano-Pachon D.M."/>
            <person name="Robert V."/>
            <person name="Roehrig J."/>
            <person name="Ruller R."/>
            <person name="Salamov A."/>
            <person name="Salih N.S."/>
            <person name="Samson R.A."/>
            <person name="Sandor E."/>
            <person name="Sanguinetti M."/>
            <person name="Schuetze T."/>
            <person name="Sepcic K."/>
            <person name="Shelest E."/>
            <person name="Sherlock G."/>
            <person name="Sophianopoulou V."/>
            <person name="Squina F.M."/>
            <person name="Sun H."/>
            <person name="Susca A."/>
            <person name="Todd R.B."/>
            <person name="Tsang A."/>
            <person name="Unkles S.E."/>
            <person name="van de Wiele N."/>
            <person name="van Rossen-Uffink D."/>
            <person name="Oliveira J.V."/>
            <person name="Vesth T.C."/>
            <person name="Visser J."/>
            <person name="Yu J.-H."/>
            <person name="Zhou M."/>
            <person name="Andersen M.R."/>
            <person name="Archer D.B."/>
            <person name="Baker S.E."/>
            <person name="Benoit I."/>
            <person name="Brakhage A.A."/>
            <person name="Braus G.H."/>
            <person name="Fischer R."/>
            <person name="Frisvad J.C."/>
            <person name="Goldman G.H."/>
            <person name="Houbraken J."/>
            <person name="Oakley B."/>
            <person name="Pocsi I."/>
            <person name="Scazzocchio C."/>
            <person name="Seiboth B."/>
            <person name="vanKuyk P.A."/>
            <person name="Wortman J."/>
            <person name="Dyer P.S."/>
            <person name="Grigoriev I.V."/>
        </authorList>
    </citation>
    <scope>NUCLEOTIDE SEQUENCE [LARGE SCALE GENOMIC DNA]</scope>
    <source>
        <strain evidence="10">CBS 516.65</strain>
    </source>
</reference>
<organism evidence="9 10">
    <name type="scientific">Aspergillus glaucus CBS 516.65</name>
    <dbReference type="NCBI Taxonomy" id="1160497"/>
    <lineage>
        <taxon>Eukaryota</taxon>
        <taxon>Fungi</taxon>
        <taxon>Dikarya</taxon>
        <taxon>Ascomycota</taxon>
        <taxon>Pezizomycotina</taxon>
        <taxon>Eurotiomycetes</taxon>
        <taxon>Eurotiomycetidae</taxon>
        <taxon>Eurotiales</taxon>
        <taxon>Aspergillaceae</taxon>
        <taxon>Aspergillus</taxon>
        <taxon>Aspergillus subgen. Aspergillus</taxon>
    </lineage>
</organism>
<evidence type="ECO:0000256" key="5">
    <source>
        <dbReference type="ARBA" id="ARBA00022679"/>
    </source>
</evidence>
<evidence type="ECO:0000256" key="3">
    <source>
        <dbReference type="ARBA" id="ARBA00011738"/>
    </source>
</evidence>
<dbReference type="GO" id="GO:0004069">
    <property type="term" value="F:L-aspartate:2-oxoglutarate aminotransferase activity"/>
    <property type="evidence" value="ECO:0007669"/>
    <property type="project" value="UniProtKB-EC"/>
</dbReference>
<dbReference type="SUPFAM" id="SSF53383">
    <property type="entry name" value="PLP-dependent transferases"/>
    <property type="match status" value="1"/>
</dbReference>
<evidence type="ECO:0000313" key="10">
    <source>
        <dbReference type="Proteomes" id="UP000184300"/>
    </source>
</evidence>
<dbReference type="GeneID" id="34456618"/>
<evidence type="ECO:0000256" key="6">
    <source>
        <dbReference type="ARBA" id="ARBA00022898"/>
    </source>
</evidence>
<dbReference type="InterPro" id="IPR004838">
    <property type="entry name" value="NHTrfase_class1_PyrdxlP-BS"/>
</dbReference>
<dbReference type="PROSITE" id="PS00105">
    <property type="entry name" value="AA_TRANSFER_CLASS_1"/>
    <property type="match status" value="1"/>
</dbReference>
<evidence type="ECO:0000256" key="4">
    <source>
        <dbReference type="ARBA" id="ARBA00022576"/>
    </source>
</evidence>
<dbReference type="GO" id="GO:0005829">
    <property type="term" value="C:cytosol"/>
    <property type="evidence" value="ECO:0007669"/>
    <property type="project" value="TreeGrafter"/>
</dbReference>
<dbReference type="CDD" id="cd00609">
    <property type="entry name" value="AAT_like"/>
    <property type="match status" value="1"/>
</dbReference>
<dbReference type="FunFam" id="3.40.640.10:FF:000066">
    <property type="entry name" value="Aspartate aminotransferase"/>
    <property type="match status" value="1"/>
</dbReference>
<comment type="similarity">
    <text evidence="2">Belongs to the class-I pyridoxal-phosphate-dependent aminotransferase family.</text>
</comment>
<dbReference type="GO" id="GO:0006532">
    <property type="term" value="P:aspartate biosynthetic process"/>
    <property type="evidence" value="ECO:0007669"/>
    <property type="project" value="TreeGrafter"/>
</dbReference>
<dbReference type="EMBL" id="KV878893">
    <property type="protein sequence ID" value="OJJ85931.1"/>
    <property type="molecule type" value="Genomic_DNA"/>
</dbReference>
<dbReference type="Gene3D" id="3.90.1150.10">
    <property type="entry name" value="Aspartate Aminotransferase, domain 1"/>
    <property type="match status" value="1"/>
</dbReference>
<evidence type="ECO:0000259" key="8">
    <source>
        <dbReference type="Pfam" id="PF00155"/>
    </source>
</evidence>
<dbReference type="AlphaFoldDB" id="A0A1L9VPV9"/>
<dbReference type="InterPro" id="IPR004839">
    <property type="entry name" value="Aminotransferase_I/II_large"/>
</dbReference>
<comment type="catalytic activity">
    <reaction evidence="7">
        <text>L-aspartate + 2-oxoglutarate = oxaloacetate + L-glutamate</text>
        <dbReference type="Rhea" id="RHEA:21824"/>
        <dbReference type="ChEBI" id="CHEBI:16452"/>
        <dbReference type="ChEBI" id="CHEBI:16810"/>
        <dbReference type="ChEBI" id="CHEBI:29985"/>
        <dbReference type="ChEBI" id="CHEBI:29991"/>
        <dbReference type="EC" id="2.6.1.1"/>
    </reaction>
</comment>
<dbReference type="PRINTS" id="PR00799">
    <property type="entry name" value="TRANSAMINASE"/>
</dbReference>
<evidence type="ECO:0000256" key="7">
    <source>
        <dbReference type="RuleBase" id="RU000480"/>
    </source>
</evidence>
<dbReference type="Pfam" id="PF00155">
    <property type="entry name" value="Aminotran_1_2"/>
    <property type="match status" value="1"/>
</dbReference>
<dbReference type="STRING" id="1160497.A0A1L9VPV9"/>
<dbReference type="PANTHER" id="PTHR11879:SF20">
    <property type="entry name" value="ASPARTATE AMINOTRANSFERASE"/>
    <property type="match status" value="1"/>
</dbReference>
<dbReference type="Gene3D" id="3.40.640.10">
    <property type="entry name" value="Type I PLP-dependent aspartate aminotransferase-like (Major domain)"/>
    <property type="match status" value="1"/>
</dbReference>
<dbReference type="GO" id="GO:0030170">
    <property type="term" value="F:pyridoxal phosphate binding"/>
    <property type="evidence" value="ECO:0007669"/>
    <property type="project" value="InterPro"/>
</dbReference>
<feature type="domain" description="Aminotransferase class I/classII large" evidence="8">
    <location>
        <begin position="29"/>
        <end position="398"/>
    </location>
</feature>
<name>A0A1L9VPV9_ASPGL</name>
<dbReference type="RefSeq" id="XP_022402625.1">
    <property type="nucleotide sequence ID" value="XM_022540357.1"/>
</dbReference>
<keyword evidence="4 7" id="KW-0032">Aminotransferase</keyword>
<dbReference type="InterPro" id="IPR015421">
    <property type="entry name" value="PyrdxlP-dep_Trfase_major"/>
</dbReference>
<evidence type="ECO:0000256" key="1">
    <source>
        <dbReference type="ARBA" id="ARBA00001933"/>
    </source>
</evidence>
<dbReference type="VEuPathDB" id="FungiDB:ASPGLDRAFT_122795"/>
<sequence length="409" mass="45744">MSRFQNIIDPPPDAAFSLVEAYARDTFPQKVDLCPGFYRDENAQPWILPSVTQAKKLLHDDPTIDHEHLPLSGHPGLVSGARRLVFGTENIDALDRIASIQTIGGTGANHLGALFLSKTLRPANAWIPDPSWIAHPQIWEQLDSSTSVCFYPYFNKKDYLLDFGGMVYTLRNEASENDVVVLHGCAHNPTGIDMTEQQWKEVAAICAEKRIFPLIDLAYQGFATGDLDNDASPIRMLLKRGDVEFAVAQSFSKNFGLYGERVGALHLVTLSGQAKTKVIGQLERLQRSEITTAPSYGARIVSIVLQDEAIGRQWQQDLLHMSGRMQAMRESLYELLTELKTPGSWEHLVSEKGKFSLTSISRQQVNILREKYHVYMLPSGRISVTGLTEFNVKYVAESFNSVIRETASF</sequence>
<evidence type="ECO:0000313" key="9">
    <source>
        <dbReference type="EMBL" id="OJJ85931.1"/>
    </source>
</evidence>
<accession>A0A1L9VPV9</accession>
<dbReference type="EC" id="2.6.1.1" evidence="7"/>
<keyword evidence="5 7" id="KW-0808">Transferase</keyword>
<dbReference type="OrthoDB" id="550424at2759"/>